<sequence length="82" mass="9348">MEEAFPVVNMEKLNGEERAATMNLINDACENWGFFEVMKEFAKQLENILDILCENLGLEKGYLKKVFYGAKGPTLETERKGV</sequence>
<organism evidence="1 2">
    <name type="scientific">Smallanthus sonchifolius</name>
    <dbReference type="NCBI Taxonomy" id="185202"/>
    <lineage>
        <taxon>Eukaryota</taxon>
        <taxon>Viridiplantae</taxon>
        <taxon>Streptophyta</taxon>
        <taxon>Embryophyta</taxon>
        <taxon>Tracheophyta</taxon>
        <taxon>Spermatophyta</taxon>
        <taxon>Magnoliopsida</taxon>
        <taxon>eudicotyledons</taxon>
        <taxon>Gunneridae</taxon>
        <taxon>Pentapetalae</taxon>
        <taxon>asterids</taxon>
        <taxon>campanulids</taxon>
        <taxon>Asterales</taxon>
        <taxon>Asteraceae</taxon>
        <taxon>Asteroideae</taxon>
        <taxon>Heliantheae alliance</taxon>
        <taxon>Millerieae</taxon>
        <taxon>Smallanthus</taxon>
    </lineage>
</organism>
<keyword evidence="2" id="KW-1185">Reference proteome</keyword>
<accession>A0ACB9D371</accession>
<evidence type="ECO:0000313" key="2">
    <source>
        <dbReference type="Proteomes" id="UP001056120"/>
    </source>
</evidence>
<evidence type="ECO:0000313" key="1">
    <source>
        <dbReference type="EMBL" id="KAI3741017.1"/>
    </source>
</evidence>
<reference evidence="1 2" key="2">
    <citation type="journal article" date="2022" name="Mol. Ecol. Resour.">
        <title>The genomes of chicory, endive, great burdock and yacon provide insights into Asteraceae paleo-polyploidization history and plant inulin production.</title>
        <authorList>
            <person name="Fan W."/>
            <person name="Wang S."/>
            <person name="Wang H."/>
            <person name="Wang A."/>
            <person name="Jiang F."/>
            <person name="Liu H."/>
            <person name="Zhao H."/>
            <person name="Xu D."/>
            <person name="Zhang Y."/>
        </authorList>
    </citation>
    <scope>NUCLEOTIDE SEQUENCE [LARGE SCALE GENOMIC DNA]</scope>
    <source>
        <strain evidence="2">cv. Yunnan</strain>
        <tissue evidence="1">Leaves</tissue>
    </source>
</reference>
<protein>
    <submittedName>
        <fullName evidence="1">Uncharacterized protein</fullName>
    </submittedName>
</protein>
<dbReference type="Proteomes" id="UP001056120">
    <property type="component" value="Linkage Group LG20"/>
</dbReference>
<comment type="caution">
    <text evidence="1">The sequence shown here is derived from an EMBL/GenBank/DDBJ whole genome shotgun (WGS) entry which is preliminary data.</text>
</comment>
<reference evidence="2" key="1">
    <citation type="journal article" date="2022" name="Mol. Ecol. Resour.">
        <title>The genomes of chicory, endive, great burdock and yacon provide insights into Asteraceae palaeo-polyploidization history and plant inulin production.</title>
        <authorList>
            <person name="Fan W."/>
            <person name="Wang S."/>
            <person name="Wang H."/>
            <person name="Wang A."/>
            <person name="Jiang F."/>
            <person name="Liu H."/>
            <person name="Zhao H."/>
            <person name="Xu D."/>
            <person name="Zhang Y."/>
        </authorList>
    </citation>
    <scope>NUCLEOTIDE SEQUENCE [LARGE SCALE GENOMIC DNA]</scope>
    <source>
        <strain evidence="2">cv. Yunnan</strain>
    </source>
</reference>
<proteinExistence type="predicted"/>
<dbReference type="EMBL" id="CM042037">
    <property type="protein sequence ID" value="KAI3741017.1"/>
    <property type="molecule type" value="Genomic_DNA"/>
</dbReference>
<gene>
    <name evidence="1" type="ORF">L1987_58681</name>
</gene>
<name>A0ACB9D371_9ASTR</name>